<evidence type="ECO:0000313" key="2">
    <source>
        <dbReference type="Proteomes" id="UP000053766"/>
    </source>
</evidence>
<evidence type="ECO:0000313" key="1">
    <source>
        <dbReference type="EMBL" id="KJH47910.1"/>
    </source>
</evidence>
<reference evidence="1 2" key="1">
    <citation type="submission" date="2013-11" db="EMBL/GenBank/DDBJ databases">
        <title>Draft genome of the bovine lungworm Dictyocaulus viviparus.</title>
        <authorList>
            <person name="Mitreva M."/>
        </authorList>
    </citation>
    <scope>NUCLEOTIDE SEQUENCE [LARGE SCALE GENOMIC DNA]</scope>
    <source>
        <strain evidence="1 2">HannoverDv2000</strain>
    </source>
</reference>
<proteinExistence type="predicted"/>
<dbReference type="Gene3D" id="1.10.490.10">
    <property type="entry name" value="Globins"/>
    <property type="match status" value="1"/>
</dbReference>
<sequence>MAIQWDKNTEKSTRWTLDECTTKPTLSTFHRLDDPKEIIGIIFVDIVNDIEPDMKKLKERDCHIGNLDGILKNYNSPKAFGVERAPKAGMLKMPKFGGHISRFANFMEQTTTMLGYTENLSGAWQLVRKTGRTHVKQG</sequence>
<dbReference type="STRING" id="29172.A0A0D8XTR5"/>
<dbReference type="OrthoDB" id="5850767at2759"/>
<dbReference type="EMBL" id="KN716288">
    <property type="protein sequence ID" value="KJH47910.1"/>
    <property type="molecule type" value="Genomic_DNA"/>
</dbReference>
<dbReference type="GO" id="GO:0020037">
    <property type="term" value="F:heme binding"/>
    <property type="evidence" value="ECO:0007669"/>
    <property type="project" value="InterPro"/>
</dbReference>
<dbReference type="Proteomes" id="UP000053766">
    <property type="component" value="Unassembled WGS sequence"/>
</dbReference>
<reference evidence="2" key="2">
    <citation type="journal article" date="2016" name="Sci. Rep.">
        <title>Dictyocaulus viviparus genome, variome and transcriptome elucidate lungworm biology and support future intervention.</title>
        <authorList>
            <person name="McNulty S.N."/>
            <person name="Strube C."/>
            <person name="Rosa B.A."/>
            <person name="Martin J.C."/>
            <person name="Tyagi R."/>
            <person name="Choi Y.J."/>
            <person name="Wang Q."/>
            <person name="Hallsworth Pepin K."/>
            <person name="Zhang X."/>
            <person name="Ozersky P."/>
            <person name="Wilson R.K."/>
            <person name="Sternberg P.W."/>
            <person name="Gasser R.B."/>
            <person name="Mitreva M."/>
        </authorList>
    </citation>
    <scope>NUCLEOTIDE SEQUENCE [LARGE SCALE GENOMIC DNA]</scope>
    <source>
        <strain evidence="2">HannoverDv2000</strain>
    </source>
</reference>
<organism evidence="1 2">
    <name type="scientific">Dictyocaulus viviparus</name>
    <name type="common">Bovine lungworm</name>
    <dbReference type="NCBI Taxonomy" id="29172"/>
    <lineage>
        <taxon>Eukaryota</taxon>
        <taxon>Metazoa</taxon>
        <taxon>Ecdysozoa</taxon>
        <taxon>Nematoda</taxon>
        <taxon>Chromadorea</taxon>
        <taxon>Rhabditida</taxon>
        <taxon>Rhabditina</taxon>
        <taxon>Rhabditomorpha</taxon>
        <taxon>Strongyloidea</taxon>
        <taxon>Metastrongylidae</taxon>
        <taxon>Dictyocaulus</taxon>
    </lineage>
</organism>
<protein>
    <submittedName>
        <fullName evidence="1">Uncharacterized protein</fullName>
    </submittedName>
</protein>
<name>A0A0D8XTR5_DICVI</name>
<dbReference type="AlphaFoldDB" id="A0A0D8XTR5"/>
<dbReference type="InterPro" id="IPR012292">
    <property type="entry name" value="Globin/Proto"/>
</dbReference>
<accession>A0A0D8XTR5</accession>
<gene>
    <name evidence="1" type="ORF">DICVIV_05977</name>
</gene>
<keyword evidence="2" id="KW-1185">Reference proteome</keyword>
<dbReference type="GO" id="GO:0019825">
    <property type="term" value="F:oxygen binding"/>
    <property type="evidence" value="ECO:0007669"/>
    <property type="project" value="InterPro"/>
</dbReference>